<protein>
    <submittedName>
        <fullName evidence="3">DUF559 domain-containing protein</fullName>
    </submittedName>
</protein>
<proteinExistence type="predicted"/>
<evidence type="ECO:0000313" key="3">
    <source>
        <dbReference type="EMBL" id="KAA5601943.1"/>
    </source>
</evidence>
<dbReference type="Pfam" id="PF04480">
    <property type="entry name" value="DUF559"/>
    <property type="match status" value="1"/>
</dbReference>
<evidence type="ECO:0000259" key="2">
    <source>
        <dbReference type="Pfam" id="PF04480"/>
    </source>
</evidence>
<dbReference type="InterPro" id="IPR011335">
    <property type="entry name" value="Restrct_endonuc-II-like"/>
</dbReference>
<dbReference type="Proteomes" id="UP000323886">
    <property type="component" value="Unassembled WGS sequence"/>
</dbReference>
<dbReference type="SUPFAM" id="SSF52980">
    <property type="entry name" value="Restriction endonuclease-like"/>
    <property type="match status" value="1"/>
</dbReference>
<dbReference type="RefSeq" id="WP_150097240.1">
    <property type="nucleotide sequence ID" value="NZ_VWPL01000011.1"/>
</dbReference>
<dbReference type="InterPro" id="IPR047216">
    <property type="entry name" value="Endonuclease_DUF559_bact"/>
</dbReference>
<evidence type="ECO:0000313" key="4">
    <source>
        <dbReference type="Proteomes" id="UP000323886"/>
    </source>
</evidence>
<comment type="caution">
    <text evidence="3">The sequence shown here is derived from an EMBL/GenBank/DDBJ whole genome shotgun (WGS) entry which is preliminary data.</text>
</comment>
<name>A0A5M6I195_9HYPH</name>
<dbReference type="Gene3D" id="3.40.960.10">
    <property type="entry name" value="VSR Endonuclease"/>
    <property type="match status" value="1"/>
</dbReference>
<reference evidence="3 4" key="1">
    <citation type="submission" date="2019-09" db="EMBL/GenBank/DDBJ databases">
        <title>Draft Whole-Genome sequence of Blastochloris sulfoviridis DSM 729.</title>
        <authorList>
            <person name="Meyer T.E."/>
            <person name="Kyndt J.A."/>
        </authorList>
    </citation>
    <scope>NUCLEOTIDE SEQUENCE [LARGE SCALE GENOMIC DNA]</scope>
    <source>
        <strain evidence="3 4">DSM 729</strain>
    </source>
</reference>
<feature type="domain" description="DUF559" evidence="2">
    <location>
        <begin position="9"/>
        <end position="68"/>
    </location>
</feature>
<dbReference type="OrthoDB" id="9798754at2"/>
<sequence length="68" mass="8012">MRGANQPRTHLARHLRRQSTDAETALWQRLRSRALLGRKFVRQVPIDRFVVDFVCREERLIVEVDGGQ</sequence>
<dbReference type="PANTHER" id="PTHR38590:SF1">
    <property type="entry name" value="BLL0828 PROTEIN"/>
    <property type="match status" value="1"/>
</dbReference>
<dbReference type="PANTHER" id="PTHR38590">
    <property type="entry name" value="BLL0828 PROTEIN"/>
    <property type="match status" value="1"/>
</dbReference>
<accession>A0A5M6I195</accession>
<dbReference type="InterPro" id="IPR007569">
    <property type="entry name" value="DUF559"/>
</dbReference>
<dbReference type="AlphaFoldDB" id="A0A5M6I195"/>
<evidence type="ECO:0000256" key="1">
    <source>
        <dbReference type="SAM" id="MobiDB-lite"/>
    </source>
</evidence>
<gene>
    <name evidence="3" type="ORF">F1193_08445</name>
</gene>
<organism evidence="3 4">
    <name type="scientific">Blastochloris sulfoviridis</name>
    <dbReference type="NCBI Taxonomy" id="50712"/>
    <lineage>
        <taxon>Bacteria</taxon>
        <taxon>Pseudomonadati</taxon>
        <taxon>Pseudomonadota</taxon>
        <taxon>Alphaproteobacteria</taxon>
        <taxon>Hyphomicrobiales</taxon>
        <taxon>Blastochloridaceae</taxon>
        <taxon>Blastochloris</taxon>
    </lineage>
</organism>
<feature type="region of interest" description="Disordered" evidence="1">
    <location>
        <begin position="1"/>
        <end position="21"/>
    </location>
</feature>
<dbReference type="EMBL" id="VWPL01000011">
    <property type="protein sequence ID" value="KAA5601943.1"/>
    <property type="molecule type" value="Genomic_DNA"/>
</dbReference>
<keyword evidence="4" id="KW-1185">Reference proteome</keyword>